<dbReference type="RefSeq" id="WP_070187030.1">
    <property type="nucleotide sequence ID" value="NZ_MLCL01000078.1"/>
</dbReference>
<dbReference type="GO" id="GO:0051701">
    <property type="term" value="P:biological process involved in interaction with host"/>
    <property type="evidence" value="ECO:0007669"/>
    <property type="project" value="TreeGrafter"/>
</dbReference>
<dbReference type="InterPro" id="IPR024516">
    <property type="entry name" value="Mce_C"/>
</dbReference>
<sequence>MQNRPGEYRLHPAWWTAILIAAIVAMIFVTMSLFSGSFRTYVPVTVTSDRAGLVMESGGKVKMRGVQVGRVERISSSTDQVSLRLQIEPDQIKFIPSNVEAQIRATSVFGAKYVDLVYPDQPSSSRLAAGAVLRSRNVTTEVNTVFGNLVDLLHQIDPAKLNAVLTALADGVRGQGERIGQATTDANTVLAELNPRNETLRTDWQSLQAFSDTYGAAAADIVSTLDAVSTSSATISSHPDALDALLLNTIGLSKSGTALLEPNRQNFVDGINTLEPTTTLLHKYNPEYTCMLVGAKWYLDNGGYDGAGGIDGRSTILDTGLLLGSDQYRYPDNLPIVNAKGGPGGKPGCGSLPIVDKNFPVRYLVTDTGWGTGLDMRPNPGIGHPWWINYFPVTRAAPEPPGVLGIGPPAIGPVPHPDAPPYGAPQYGPDGAPLYPGVPPAPAPEPPPAP</sequence>
<proteinExistence type="predicted"/>
<name>A0A1Q9W6X3_9MYCO</name>
<accession>A0A1S1KKR8</accession>
<feature type="domain" description="Mce/MlaD" evidence="3">
    <location>
        <begin position="41"/>
        <end position="117"/>
    </location>
</feature>
<dbReference type="OrthoDB" id="3460188at2"/>
<keyword evidence="6" id="KW-1185">Reference proteome</keyword>
<dbReference type="Pfam" id="PF02470">
    <property type="entry name" value="MlaD"/>
    <property type="match status" value="1"/>
</dbReference>
<dbReference type="NCBIfam" id="TIGR00996">
    <property type="entry name" value="Mtu_fam_mce"/>
    <property type="match status" value="1"/>
</dbReference>
<feature type="domain" description="Mammalian cell entry C-terminal" evidence="4">
    <location>
        <begin position="124"/>
        <end position="343"/>
    </location>
</feature>
<dbReference type="PANTHER" id="PTHR33371">
    <property type="entry name" value="INTERMEMBRANE PHOSPHOLIPID TRANSPORT SYSTEM BINDING PROTEIN MLAD-RELATED"/>
    <property type="match status" value="1"/>
</dbReference>
<evidence type="ECO:0000259" key="4">
    <source>
        <dbReference type="Pfam" id="PF11887"/>
    </source>
</evidence>
<dbReference type="InterPro" id="IPR005693">
    <property type="entry name" value="Mce"/>
</dbReference>
<dbReference type="EMBL" id="MLHV01000004">
    <property type="protein sequence ID" value="OHU06710.1"/>
    <property type="molecule type" value="Genomic_DNA"/>
</dbReference>
<evidence type="ECO:0000313" key="5">
    <source>
        <dbReference type="EMBL" id="OHU06710.1"/>
    </source>
</evidence>
<protein>
    <submittedName>
        <fullName evidence="5">MCE-family protein MCE3A</fullName>
    </submittedName>
</protein>
<keyword evidence="2" id="KW-1133">Transmembrane helix</keyword>
<dbReference type="GO" id="GO:0005576">
    <property type="term" value="C:extracellular region"/>
    <property type="evidence" value="ECO:0007669"/>
    <property type="project" value="TreeGrafter"/>
</dbReference>
<organism evidence="5 6">
    <name type="scientific">Mycobacterium syngnathidarum</name>
    <dbReference type="NCBI Taxonomy" id="1908205"/>
    <lineage>
        <taxon>Bacteria</taxon>
        <taxon>Bacillati</taxon>
        <taxon>Actinomycetota</taxon>
        <taxon>Actinomycetes</taxon>
        <taxon>Mycobacteriales</taxon>
        <taxon>Mycobacteriaceae</taxon>
        <taxon>Mycobacterium</taxon>
    </lineage>
</organism>
<dbReference type="Pfam" id="PF11887">
    <property type="entry name" value="Mce4_CUP1"/>
    <property type="match status" value="1"/>
</dbReference>
<feature type="region of interest" description="Disordered" evidence="1">
    <location>
        <begin position="408"/>
        <end position="450"/>
    </location>
</feature>
<keyword evidence="2" id="KW-0472">Membrane</keyword>
<evidence type="ECO:0000256" key="2">
    <source>
        <dbReference type="SAM" id="Phobius"/>
    </source>
</evidence>
<keyword evidence="2" id="KW-0812">Transmembrane</keyword>
<dbReference type="InterPro" id="IPR052336">
    <property type="entry name" value="MlaD_Phospholipid_Transporter"/>
</dbReference>
<dbReference type="Proteomes" id="UP000179636">
    <property type="component" value="Unassembled WGS sequence"/>
</dbReference>
<dbReference type="AlphaFoldDB" id="A0A1Q9W6X3"/>
<feature type="transmembrane region" description="Helical" evidence="2">
    <location>
        <begin position="12"/>
        <end position="34"/>
    </location>
</feature>
<feature type="compositionally biased region" description="Pro residues" evidence="1">
    <location>
        <begin position="436"/>
        <end position="450"/>
    </location>
</feature>
<gene>
    <name evidence="5" type="ORF">BKG61_05555</name>
</gene>
<comment type="caution">
    <text evidence="5">The sequence shown here is derived from an EMBL/GenBank/DDBJ whole genome shotgun (WGS) entry which is preliminary data.</text>
</comment>
<accession>A0A1Q9W6X3</accession>
<evidence type="ECO:0000256" key="1">
    <source>
        <dbReference type="SAM" id="MobiDB-lite"/>
    </source>
</evidence>
<dbReference type="STRING" id="1908205.BKG60_21595"/>
<evidence type="ECO:0000313" key="6">
    <source>
        <dbReference type="Proteomes" id="UP000179636"/>
    </source>
</evidence>
<dbReference type="PANTHER" id="PTHR33371:SF19">
    <property type="entry name" value="MCE-FAMILY PROTEIN MCE4A"/>
    <property type="match status" value="1"/>
</dbReference>
<reference evidence="5 6" key="1">
    <citation type="submission" date="2016-10" db="EMBL/GenBank/DDBJ databases">
        <title>Evaluation of Human, Animal and Environmental Mycobacterium chelonae Isolates by Core Genome Phylogenomic Analysis, Targeted Gene Comparison, and Anti-microbial Susceptibility Patterns: A Tale of Mistaken Identities.</title>
        <authorList>
            <person name="Fogelson S.B."/>
            <person name="Camus A.C."/>
            <person name="Lorenz W."/>
            <person name="Vasireddy R."/>
            <person name="Vasireddy S."/>
            <person name="Smith T."/>
            <person name="Brown-Elliott B.A."/>
            <person name="Wallace R.J.Jr."/>
            <person name="Hasan N.A."/>
            <person name="Reischl U."/>
            <person name="Sanchez S."/>
        </authorList>
    </citation>
    <scope>NUCLEOTIDE SEQUENCE [LARGE SCALE GENOMIC DNA]</scope>
    <source>
        <strain evidence="5 6">24999</strain>
    </source>
</reference>
<feature type="compositionally biased region" description="Pro residues" evidence="1">
    <location>
        <begin position="410"/>
        <end position="423"/>
    </location>
</feature>
<dbReference type="InterPro" id="IPR003399">
    <property type="entry name" value="Mce/MlaD"/>
</dbReference>
<evidence type="ECO:0000259" key="3">
    <source>
        <dbReference type="Pfam" id="PF02470"/>
    </source>
</evidence>